<dbReference type="GO" id="GO:0000724">
    <property type="term" value="P:double-strand break repair via homologous recombination"/>
    <property type="evidence" value="ECO:0007669"/>
    <property type="project" value="InterPro"/>
</dbReference>
<evidence type="ECO:0000259" key="7">
    <source>
        <dbReference type="SMART" id="SM01341"/>
    </source>
</evidence>
<feature type="domain" description="Tower" evidence="7">
    <location>
        <begin position="857"/>
        <end position="897"/>
    </location>
</feature>
<evidence type="ECO:0000256" key="3">
    <source>
        <dbReference type="ARBA" id="ARBA00023125"/>
    </source>
</evidence>
<dbReference type="Pfam" id="PF00634">
    <property type="entry name" value="BRCA2"/>
    <property type="match status" value="4"/>
</dbReference>
<dbReference type="SUPFAM" id="SSF81878">
    <property type="entry name" value="BRCA2 tower domain"/>
    <property type="match status" value="1"/>
</dbReference>
<feature type="region of interest" description="Disordered" evidence="6">
    <location>
        <begin position="759"/>
        <end position="778"/>
    </location>
</feature>
<evidence type="ECO:0000313" key="8">
    <source>
        <dbReference type="EMBL" id="CAA7389370.1"/>
    </source>
</evidence>
<proteinExistence type="predicted"/>
<protein>
    <recommendedName>
        <fullName evidence="7">Tower domain-containing protein</fullName>
    </recommendedName>
</protein>
<dbReference type="GO" id="GO:0003677">
    <property type="term" value="F:DNA binding"/>
    <property type="evidence" value="ECO:0007669"/>
    <property type="project" value="UniProtKB-KW"/>
</dbReference>
<dbReference type="InterPro" id="IPR002093">
    <property type="entry name" value="BRCA2_repeat"/>
</dbReference>
<evidence type="ECO:0000256" key="6">
    <source>
        <dbReference type="SAM" id="MobiDB-lite"/>
    </source>
</evidence>
<organism evidence="8 9">
    <name type="scientific">Spirodela intermedia</name>
    <name type="common">Intermediate duckweed</name>
    <dbReference type="NCBI Taxonomy" id="51605"/>
    <lineage>
        <taxon>Eukaryota</taxon>
        <taxon>Viridiplantae</taxon>
        <taxon>Streptophyta</taxon>
        <taxon>Embryophyta</taxon>
        <taxon>Tracheophyta</taxon>
        <taxon>Spermatophyta</taxon>
        <taxon>Magnoliopsida</taxon>
        <taxon>Liliopsida</taxon>
        <taxon>Araceae</taxon>
        <taxon>Lemnoideae</taxon>
        <taxon>Spirodela</taxon>
    </lineage>
</organism>
<dbReference type="GO" id="GO:0006355">
    <property type="term" value="P:regulation of DNA-templated transcription"/>
    <property type="evidence" value="ECO:0007669"/>
    <property type="project" value="TreeGrafter"/>
</dbReference>
<dbReference type="PANTHER" id="PTHR11289:SF0">
    <property type="entry name" value="BREAST CANCER TYPE 2 SUSCEPTIBILITY PROTEIN"/>
    <property type="match status" value="1"/>
</dbReference>
<feature type="region of interest" description="Disordered" evidence="6">
    <location>
        <begin position="548"/>
        <end position="573"/>
    </location>
</feature>
<dbReference type="PROSITE" id="PS50138">
    <property type="entry name" value="BRCA2_REPEAT"/>
    <property type="match status" value="3"/>
</dbReference>
<dbReference type="Pfam" id="PF09103">
    <property type="entry name" value="BRCA-2_OB1"/>
    <property type="match status" value="1"/>
</dbReference>
<evidence type="ECO:0000313" key="9">
    <source>
        <dbReference type="Proteomes" id="UP000663760"/>
    </source>
</evidence>
<dbReference type="InterPro" id="IPR015205">
    <property type="entry name" value="Tower_dom"/>
</dbReference>
<dbReference type="Pfam" id="PF09169">
    <property type="entry name" value="BRCA-2_helical"/>
    <property type="match status" value="1"/>
</dbReference>
<dbReference type="SUPFAM" id="SSF50249">
    <property type="entry name" value="Nucleic acid-binding proteins"/>
    <property type="match status" value="2"/>
</dbReference>
<dbReference type="PANTHER" id="PTHR11289">
    <property type="entry name" value="BREAST CANCER TYPE 2 SUSCEPTIBILITY PROTEIN BRCA2"/>
    <property type="match status" value="1"/>
</dbReference>
<dbReference type="SMART" id="SM01341">
    <property type="entry name" value="Tower"/>
    <property type="match status" value="1"/>
</dbReference>
<dbReference type="OrthoDB" id="21095at2759"/>
<feature type="region of interest" description="Disordered" evidence="6">
    <location>
        <begin position="72"/>
        <end position="93"/>
    </location>
</feature>
<dbReference type="AlphaFoldDB" id="A0A7I8JZC1"/>
<dbReference type="InterPro" id="IPR015525">
    <property type="entry name" value="BRCA2"/>
</dbReference>
<keyword evidence="4" id="KW-0233">DNA recombination</keyword>
<keyword evidence="2" id="KW-0227">DNA damage</keyword>
<dbReference type="SUPFAM" id="SSF81872">
    <property type="entry name" value="BRCA2 helical domain"/>
    <property type="match status" value="1"/>
</dbReference>
<reference evidence="8" key="1">
    <citation type="submission" date="2020-02" db="EMBL/GenBank/DDBJ databases">
        <authorList>
            <person name="Scholz U."/>
            <person name="Mascher M."/>
            <person name="Fiebig A."/>
        </authorList>
    </citation>
    <scope>NUCLEOTIDE SEQUENCE</scope>
</reference>
<keyword evidence="1" id="KW-0677">Repeat</keyword>
<keyword evidence="3" id="KW-0238">DNA-binding</keyword>
<evidence type="ECO:0000256" key="2">
    <source>
        <dbReference type="ARBA" id="ARBA00022763"/>
    </source>
</evidence>
<name>A0A7I8JZC1_SPIIN</name>
<evidence type="ECO:0000256" key="1">
    <source>
        <dbReference type="ARBA" id="ARBA00022737"/>
    </source>
</evidence>
<accession>A0A7I8JZC1</accession>
<evidence type="ECO:0000256" key="5">
    <source>
        <dbReference type="ARBA" id="ARBA00023204"/>
    </source>
</evidence>
<dbReference type="Gene3D" id="2.40.50.140">
    <property type="entry name" value="Nucleic acid-binding proteins"/>
    <property type="match status" value="3"/>
</dbReference>
<dbReference type="InterPro" id="IPR036315">
    <property type="entry name" value="BRCA2_hlx_sf"/>
</dbReference>
<dbReference type="EMBL" id="LR746264">
    <property type="protein sequence ID" value="CAA7389370.1"/>
    <property type="molecule type" value="Genomic_DNA"/>
</dbReference>
<keyword evidence="9" id="KW-1185">Reference proteome</keyword>
<keyword evidence="5" id="KW-0234">DNA repair</keyword>
<gene>
    <name evidence="8" type="ORF">SI8410_01001421</name>
</gene>
<feature type="compositionally biased region" description="Basic and acidic residues" evidence="6">
    <location>
        <begin position="768"/>
        <end position="777"/>
    </location>
</feature>
<sequence>MNSTTELPAWRILPAPGDHFIWSPTDGDSRSQLAQPRKVLISRRGTPESPHYPSMSDLLVEAGLLPASTKLREGGGGGEDGVPMFKTGSGRSVTVRQSSLRKAEMVLRESDKSGGCGGSSQGVSGEGGLPMFCTGSGKLVKVSKSSLEKAASVLKLDMPEQGYGVLSEGDAADDGLLLFSTGSGSSVQAKKASLKMETSVLKGDMTKRENMLGGEISAPLFQTGLGRPVGLKQSSIRKALSVLQEEENVEMGTMQKCNPRVGVSVSGCSLWRDSGKVINISAGGFRRANALLGLDENHIPLTESVTDQTSFDTGNRRKKSCQLSINPGASGMSFFNPLGDEPVERRSFISHGNENVSRNQIESSGPGKLHVSSMHASAPISPPIMFHTAGGRSLPISDDALRRARSLLGDQDTEILQNGISTSYLIPSVSNDNLHEMSQNKENFDFIGSNSERSRNMFKIPMQESSLTFASLTADFAHGNKVNNDAFSSERIHEFDGKMLHVQNMPRKDLHETFKVENLRMGPEGRPPRPPLANISNKASAGIPIQVDFSGDNRRQRRTSSISPFKRPRSSRFSTPLRENTFLIDTGQSLSSSAKDCCQKLKLENLSDQVKHINLEKAATYKFKISSDSEAIGTDELKHLLIQSGASSLKATKECTENIIFKMTKSHEGMKFVYHFGRWVQNHYKWIVWKLACLERGYPEQAKGKYLTAANVLEELKYRYEREVNHGHRSAVKRILDGDASPASMMVLCVSDIHHLSSNSTCDGQQTSKHEDADKSKSCNRPINCDAVKIELTDGCSFIEVRNYIDDINTIKIRFVNRLANRLGFRFPLAFRCIKGAGGQIPKTLVGVTRIYPILYKERFPDGGSIVRSERMESKMVHLHNQRRLLVAEDIMSKQDKFFSENDNDSEEGAKILKILETSAEPEVLMASMSSEQLISVSNYQAKQEAIKQNNIVKTIEKALEDAGLSSREVTPFMRVRVVELNQKGSSTKGSLVQGLIAIWNPTEQQKADLVEGQMYSVSGLTPLNGVSDILHLQARGPTSRWKPLSPTASDKFE</sequence>
<evidence type="ECO:0000256" key="4">
    <source>
        <dbReference type="ARBA" id="ARBA00023172"/>
    </source>
</evidence>
<dbReference type="InterPro" id="IPR015252">
    <property type="entry name" value="BRCA2_hlx"/>
</dbReference>
<dbReference type="Proteomes" id="UP000663760">
    <property type="component" value="Chromosome 1"/>
</dbReference>
<dbReference type="InterPro" id="IPR012340">
    <property type="entry name" value="NA-bd_OB-fold"/>
</dbReference>
<dbReference type="InterPro" id="IPR015187">
    <property type="entry name" value="BRCA2_OB_1"/>
</dbReference>